<dbReference type="Pfam" id="PF09912">
    <property type="entry name" value="DUF2141"/>
    <property type="match status" value="1"/>
</dbReference>
<organism evidence="2 3">
    <name type="scientific">Shewanella vesiculosa</name>
    <dbReference type="NCBI Taxonomy" id="518738"/>
    <lineage>
        <taxon>Bacteria</taxon>
        <taxon>Pseudomonadati</taxon>
        <taxon>Pseudomonadota</taxon>
        <taxon>Gammaproteobacteria</taxon>
        <taxon>Alteromonadales</taxon>
        <taxon>Shewanellaceae</taxon>
        <taxon>Shewanella</taxon>
    </lineage>
</organism>
<feature type="signal peptide" evidence="1">
    <location>
        <begin position="1"/>
        <end position="35"/>
    </location>
</feature>
<keyword evidence="1" id="KW-0732">Signal</keyword>
<proteinExistence type="predicted"/>
<keyword evidence="3" id="KW-1185">Reference proteome</keyword>
<dbReference type="RefSeq" id="WP_347690113.1">
    <property type="nucleotide sequence ID" value="NZ_JBDPZN010000003.1"/>
</dbReference>
<dbReference type="InterPro" id="IPR018673">
    <property type="entry name" value="DUF2141"/>
</dbReference>
<evidence type="ECO:0000256" key="1">
    <source>
        <dbReference type="SAM" id="SignalP"/>
    </source>
</evidence>
<protein>
    <submittedName>
        <fullName evidence="2">DUF2141 domain-containing protein</fullName>
    </submittedName>
</protein>
<sequence length="156" mass="17206">MSINSQKINVNSNKLTQVILTSILCSSLFTSSVFAADISFEIEGVNTQPSKIYAQLFNSQDSYSKGEAFSATYLQAKQGINKVIFTNIPVGQYAIRFFQDENNNGTLDTNLFGMPSEGYGFSNNAKPNYGPVGYQDAAFTVTEQQDPVINQTHIIY</sequence>
<evidence type="ECO:0000313" key="3">
    <source>
        <dbReference type="Proteomes" id="UP001477278"/>
    </source>
</evidence>
<feature type="chain" id="PRO_5046120871" evidence="1">
    <location>
        <begin position="36"/>
        <end position="156"/>
    </location>
</feature>
<dbReference type="EMBL" id="JBDPZN010000003">
    <property type="protein sequence ID" value="MEO3682519.1"/>
    <property type="molecule type" value="Genomic_DNA"/>
</dbReference>
<name>A0ABV0FNW3_9GAMM</name>
<dbReference type="Proteomes" id="UP001477278">
    <property type="component" value="Unassembled WGS sequence"/>
</dbReference>
<gene>
    <name evidence="2" type="ORF">ABHN84_09510</name>
</gene>
<reference evidence="2 3" key="1">
    <citation type="submission" date="2024-05" db="EMBL/GenBank/DDBJ databases">
        <title>Genome sequencing of Marine Estuary Bacteria, Shewanella vesiculosa and S. baltica, and Pseudomonas syringae.</title>
        <authorList>
            <person name="Gurung A."/>
            <person name="Maclea K.S."/>
        </authorList>
    </citation>
    <scope>NUCLEOTIDE SEQUENCE [LARGE SCALE GENOMIC DNA]</scope>
    <source>
        <strain evidence="2 3">1A</strain>
    </source>
</reference>
<accession>A0ABV0FNW3</accession>
<comment type="caution">
    <text evidence="2">The sequence shown here is derived from an EMBL/GenBank/DDBJ whole genome shotgun (WGS) entry which is preliminary data.</text>
</comment>
<evidence type="ECO:0000313" key="2">
    <source>
        <dbReference type="EMBL" id="MEO3682519.1"/>
    </source>
</evidence>